<evidence type="ECO:0000256" key="4">
    <source>
        <dbReference type="ARBA" id="ARBA00022989"/>
    </source>
</evidence>
<dbReference type="InterPro" id="IPR010580">
    <property type="entry name" value="ER_stress-assoc"/>
</dbReference>
<dbReference type="Proteomes" id="UP001497600">
    <property type="component" value="Chromosome D"/>
</dbReference>
<evidence type="ECO:0000256" key="1">
    <source>
        <dbReference type="ARBA" id="ARBA00005500"/>
    </source>
</evidence>
<gene>
    <name evidence="8" type="primary">YSY6</name>
    <name evidence="8" type="ORF">CAAN4_D12398</name>
</gene>
<sequence>MALQTPRQRAANAKWSKKIEKQHGRPKSTKSGFEFPVSKYWVYALVFLVCGGGILEILHLFF</sequence>
<comment type="similarity">
    <text evidence="1 6">Belongs to the RAMP4 family.</text>
</comment>
<keyword evidence="3 6" id="KW-0256">Endoplasmic reticulum</keyword>
<name>A0ABP0EFT1_9ASCO</name>
<comment type="subcellular location">
    <subcellularLocation>
        <location evidence="6">Membrane</location>
        <topology evidence="6">Single-pass membrane protein</topology>
    </subcellularLocation>
    <subcellularLocation>
        <location evidence="6">Endoplasmic reticulum membrane</location>
        <topology evidence="6">Single-pass membrane protein</topology>
    </subcellularLocation>
</comment>
<protein>
    <recommendedName>
        <fullName evidence="6">Stress-associated endoplasmic reticulum protein</fullName>
    </recommendedName>
</protein>
<evidence type="ECO:0000256" key="7">
    <source>
        <dbReference type="SAM" id="MobiDB-lite"/>
    </source>
</evidence>
<keyword evidence="2 6" id="KW-0812">Transmembrane</keyword>
<feature type="transmembrane region" description="Helical" evidence="6">
    <location>
        <begin position="40"/>
        <end position="61"/>
    </location>
</feature>
<evidence type="ECO:0000313" key="8">
    <source>
        <dbReference type="EMBL" id="CAK7905074.1"/>
    </source>
</evidence>
<comment type="function">
    <text evidence="6">Interacts with target proteins during translocation into the lumen of the endoplasmic reticulum. Protects unfolded target proteins against degradation and facilitate correct glycosylation.</text>
</comment>
<organism evidence="8 9">
    <name type="scientific">[Candida] anglica</name>
    <dbReference type="NCBI Taxonomy" id="148631"/>
    <lineage>
        <taxon>Eukaryota</taxon>
        <taxon>Fungi</taxon>
        <taxon>Dikarya</taxon>
        <taxon>Ascomycota</taxon>
        <taxon>Saccharomycotina</taxon>
        <taxon>Pichiomycetes</taxon>
        <taxon>Debaryomycetaceae</taxon>
        <taxon>Kurtzmaniella</taxon>
    </lineage>
</organism>
<evidence type="ECO:0000256" key="5">
    <source>
        <dbReference type="ARBA" id="ARBA00023136"/>
    </source>
</evidence>
<reference evidence="8 9" key="1">
    <citation type="submission" date="2024-01" db="EMBL/GenBank/DDBJ databases">
        <authorList>
            <consortium name="Genoscope - CEA"/>
            <person name="William W."/>
        </authorList>
    </citation>
    <scope>NUCLEOTIDE SEQUENCE [LARGE SCALE GENOMIC DNA]</scope>
    <source>
        <strain evidence="8 9">29B2s-10</strain>
    </source>
</reference>
<evidence type="ECO:0000256" key="6">
    <source>
        <dbReference type="RuleBase" id="RU364120"/>
    </source>
</evidence>
<dbReference type="Pfam" id="PF06624">
    <property type="entry name" value="RAMP4"/>
    <property type="match status" value="1"/>
</dbReference>
<evidence type="ECO:0000256" key="3">
    <source>
        <dbReference type="ARBA" id="ARBA00022824"/>
    </source>
</evidence>
<evidence type="ECO:0000256" key="2">
    <source>
        <dbReference type="ARBA" id="ARBA00022692"/>
    </source>
</evidence>
<keyword evidence="9" id="KW-1185">Reference proteome</keyword>
<keyword evidence="4 6" id="KW-1133">Transmembrane helix</keyword>
<evidence type="ECO:0000313" key="9">
    <source>
        <dbReference type="Proteomes" id="UP001497600"/>
    </source>
</evidence>
<proteinExistence type="inferred from homology"/>
<feature type="region of interest" description="Disordered" evidence="7">
    <location>
        <begin position="1"/>
        <end position="31"/>
    </location>
</feature>
<dbReference type="EMBL" id="OZ004256">
    <property type="protein sequence ID" value="CAK7905074.1"/>
    <property type="molecule type" value="Genomic_DNA"/>
</dbReference>
<accession>A0ABP0EFT1</accession>
<keyword evidence="5 6" id="KW-0472">Membrane</keyword>